<protein>
    <submittedName>
        <fullName evidence="1">Uncharacterized protein</fullName>
    </submittedName>
</protein>
<dbReference type="EMBL" id="MPUH01000080">
    <property type="protein sequence ID" value="OMJ91493.1"/>
    <property type="molecule type" value="Genomic_DNA"/>
</dbReference>
<keyword evidence="2" id="KW-1185">Reference proteome</keyword>
<evidence type="ECO:0000313" key="2">
    <source>
        <dbReference type="Proteomes" id="UP000187209"/>
    </source>
</evidence>
<comment type="caution">
    <text evidence="1">The sequence shown here is derived from an EMBL/GenBank/DDBJ whole genome shotgun (WGS) entry which is preliminary data.</text>
</comment>
<dbReference type="AlphaFoldDB" id="A0A1R2CR80"/>
<gene>
    <name evidence="1" type="ORF">SteCoe_5986</name>
</gene>
<reference evidence="1 2" key="1">
    <citation type="submission" date="2016-11" db="EMBL/GenBank/DDBJ databases">
        <title>The macronuclear genome of Stentor coeruleus: a giant cell with tiny introns.</title>
        <authorList>
            <person name="Slabodnick M."/>
            <person name="Ruby J.G."/>
            <person name="Reiff S.B."/>
            <person name="Swart E.C."/>
            <person name="Gosai S."/>
            <person name="Prabakaran S."/>
            <person name="Witkowska E."/>
            <person name="Larue G.E."/>
            <person name="Fisher S."/>
            <person name="Freeman R.M."/>
            <person name="Gunawardena J."/>
            <person name="Chu W."/>
            <person name="Stover N.A."/>
            <person name="Gregory B.D."/>
            <person name="Nowacki M."/>
            <person name="Derisi J."/>
            <person name="Roy S.W."/>
            <person name="Marshall W.F."/>
            <person name="Sood P."/>
        </authorList>
    </citation>
    <scope>NUCLEOTIDE SEQUENCE [LARGE SCALE GENOMIC DNA]</scope>
    <source>
        <strain evidence="1">WM001</strain>
    </source>
</reference>
<evidence type="ECO:0000313" key="1">
    <source>
        <dbReference type="EMBL" id="OMJ91493.1"/>
    </source>
</evidence>
<accession>A0A1R2CR80</accession>
<organism evidence="1 2">
    <name type="scientific">Stentor coeruleus</name>
    <dbReference type="NCBI Taxonomy" id="5963"/>
    <lineage>
        <taxon>Eukaryota</taxon>
        <taxon>Sar</taxon>
        <taxon>Alveolata</taxon>
        <taxon>Ciliophora</taxon>
        <taxon>Postciliodesmatophora</taxon>
        <taxon>Heterotrichea</taxon>
        <taxon>Heterotrichida</taxon>
        <taxon>Stentoridae</taxon>
        <taxon>Stentor</taxon>
    </lineage>
</organism>
<dbReference type="Proteomes" id="UP000187209">
    <property type="component" value="Unassembled WGS sequence"/>
</dbReference>
<name>A0A1R2CR80_9CILI</name>
<proteinExistence type="predicted"/>
<sequence>MSRFSISDTCTVDISVAYSGGINKNFGIILPGEGLYLRQAKESSREIFQNKSFGVYSETNKIRIISLEISNLKQKDILYSELTHAIAESKILVPNEVLLGILYYQENLDDLKTIFINFIELLTMPDLFTFSKISVCCTSAQYTDFVSILVSKYPSKREIFYLNTNMKLDLYDRLNCKSCREIPYKAYSSKCCTNIYCEKCKDYNNFCFDCGKKDPEFIDEIFVNSFLCDMLYKCKCEATVKFSDIYKHVIGCQYTLFKCKEQRCLFEGTQAELVVHAIIEHGNILQNEIRNMQDLRLENPIKHECPKCMRFEFNDLYCKLCGFQPNSFAEIVEKLRI</sequence>